<feature type="transmembrane region" description="Helical" evidence="6">
    <location>
        <begin position="84"/>
        <end position="103"/>
    </location>
</feature>
<dbReference type="PANTHER" id="PTHR33545:SF9">
    <property type="entry name" value="UPF0750 MEMBRANE PROTEIN YITE"/>
    <property type="match status" value="1"/>
</dbReference>
<dbReference type="InterPro" id="IPR051461">
    <property type="entry name" value="UPF0750_membrane"/>
</dbReference>
<feature type="transmembrane region" description="Helical" evidence="6">
    <location>
        <begin position="157"/>
        <end position="176"/>
    </location>
</feature>
<reference evidence="8 9" key="1">
    <citation type="submission" date="2024-03" db="EMBL/GenBank/DDBJ databases">
        <title>Human intestinal bacterial collection.</title>
        <authorList>
            <person name="Pauvert C."/>
            <person name="Hitch T.C.A."/>
            <person name="Clavel T."/>
        </authorList>
    </citation>
    <scope>NUCLEOTIDE SEQUENCE [LARGE SCALE GENOMIC DNA]</scope>
    <source>
        <strain evidence="8 9">CLA-AA-H192</strain>
    </source>
</reference>
<evidence type="ECO:0000313" key="8">
    <source>
        <dbReference type="EMBL" id="MEQ2509984.1"/>
    </source>
</evidence>
<evidence type="ECO:0000256" key="6">
    <source>
        <dbReference type="SAM" id="Phobius"/>
    </source>
</evidence>
<comment type="caution">
    <text evidence="8">The sequence shown here is derived from an EMBL/GenBank/DDBJ whole genome shotgun (WGS) entry which is preliminary data.</text>
</comment>
<dbReference type="InterPro" id="IPR003740">
    <property type="entry name" value="YitT"/>
</dbReference>
<name>A0ABV1G427_9FIRM</name>
<dbReference type="EMBL" id="JBBMFF010000099">
    <property type="protein sequence ID" value="MEQ2509984.1"/>
    <property type="molecule type" value="Genomic_DNA"/>
</dbReference>
<keyword evidence="9" id="KW-1185">Reference proteome</keyword>
<dbReference type="RefSeq" id="WP_349134691.1">
    <property type="nucleotide sequence ID" value="NZ_JBBMFF010000099.1"/>
</dbReference>
<feature type="transmembrane region" description="Helical" evidence="6">
    <location>
        <begin position="45"/>
        <end position="72"/>
    </location>
</feature>
<sequence length="294" mass="32315">MKALNQQKTELLRNILFITLGSLLYALNFDLFLEPGGISSGGVSGIAMIIVYAAHPKFLTVGILNAMINIPLFLCGLKKIGRHFFFGSLYSTVLTSVFLDLFARILPVPAVEPLVAALFGGVFMGVSLGLVFLGNASTGGVDIVARLMKLKFRNFPIGKIILCMDLTIAVITGVVYRDFNNTLYSVIAMVVSSMALDRVVYGMDYSKVALIITEKYEAIATAIDGQLDRGVTLLKGQGYYKRQDKMVLLSAVKRKQLAELKELVMDIDPDAFIILQDAHQVLGDGFKRYDRNEL</sequence>
<dbReference type="CDD" id="cd16380">
    <property type="entry name" value="YitT_C"/>
    <property type="match status" value="1"/>
</dbReference>
<comment type="subcellular location">
    <subcellularLocation>
        <location evidence="1">Cell membrane</location>
        <topology evidence="1">Multi-pass membrane protein</topology>
    </subcellularLocation>
</comment>
<evidence type="ECO:0000256" key="3">
    <source>
        <dbReference type="ARBA" id="ARBA00022692"/>
    </source>
</evidence>
<keyword evidence="2" id="KW-1003">Cell membrane</keyword>
<dbReference type="PANTHER" id="PTHR33545">
    <property type="entry name" value="UPF0750 MEMBRANE PROTEIN YITT-RELATED"/>
    <property type="match status" value="1"/>
</dbReference>
<keyword evidence="4 6" id="KW-1133">Transmembrane helix</keyword>
<evidence type="ECO:0000256" key="2">
    <source>
        <dbReference type="ARBA" id="ARBA00022475"/>
    </source>
</evidence>
<proteinExistence type="predicted"/>
<keyword evidence="3 6" id="KW-0812">Transmembrane</keyword>
<dbReference type="Gene3D" id="3.30.70.120">
    <property type="match status" value="1"/>
</dbReference>
<evidence type="ECO:0000259" key="7">
    <source>
        <dbReference type="Pfam" id="PF10035"/>
    </source>
</evidence>
<evidence type="ECO:0000256" key="5">
    <source>
        <dbReference type="ARBA" id="ARBA00023136"/>
    </source>
</evidence>
<gene>
    <name evidence="8" type="ORF">WMO66_01750</name>
</gene>
<protein>
    <submittedName>
        <fullName evidence="8">YitT family protein</fullName>
    </submittedName>
</protein>
<accession>A0ABV1G427</accession>
<dbReference type="Pfam" id="PF10035">
    <property type="entry name" value="DUF2179"/>
    <property type="match status" value="1"/>
</dbReference>
<evidence type="ECO:0000256" key="1">
    <source>
        <dbReference type="ARBA" id="ARBA00004651"/>
    </source>
</evidence>
<feature type="transmembrane region" description="Helical" evidence="6">
    <location>
        <begin position="115"/>
        <end position="136"/>
    </location>
</feature>
<dbReference type="Pfam" id="PF02588">
    <property type="entry name" value="YitT_membrane"/>
    <property type="match status" value="1"/>
</dbReference>
<dbReference type="InterPro" id="IPR015867">
    <property type="entry name" value="N-reg_PII/ATP_PRibTrfase_C"/>
</dbReference>
<dbReference type="Proteomes" id="UP001491552">
    <property type="component" value="Unassembled WGS sequence"/>
</dbReference>
<dbReference type="PIRSF" id="PIRSF006483">
    <property type="entry name" value="Membrane_protein_YitT"/>
    <property type="match status" value="1"/>
</dbReference>
<evidence type="ECO:0000313" key="9">
    <source>
        <dbReference type="Proteomes" id="UP001491552"/>
    </source>
</evidence>
<keyword evidence="5 6" id="KW-0472">Membrane</keyword>
<organism evidence="8 9">
    <name type="scientific">Faecousia intestinalis</name>
    <dbReference type="NCBI Taxonomy" id="3133167"/>
    <lineage>
        <taxon>Bacteria</taxon>
        <taxon>Bacillati</taxon>
        <taxon>Bacillota</taxon>
        <taxon>Clostridia</taxon>
        <taxon>Eubacteriales</taxon>
        <taxon>Oscillospiraceae</taxon>
        <taxon>Faecousia</taxon>
    </lineage>
</organism>
<dbReference type="InterPro" id="IPR019264">
    <property type="entry name" value="DUF2179"/>
</dbReference>
<evidence type="ECO:0000256" key="4">
    <source>
        <dbReference type="ARBA" id="ARBA00022989"/>
    </source>
</evidence>
<feature type="domain" description="DUF2179" evidence="7">
    <location>
        <begin position="229"/>
        <end position="283"/>
    </location>
</feature>
<feature type="transmembrane region" description="Helical" evidence="6">
    <location>
        <begin position="12"/>
        <end position="33"/>
    </location>
</feature>